<feature type="domain" description="JmjC" evidence="16">
    <location>
        <begin position="1069"/>
        <end position="1251"/>
    </location>
</feature>
<keyword evidence="4" id="KW-0221">Differentiation</keyword>
<dbReference type="PANTHER" id="PTHR10694">
    <property type="entry name" value="LYSINE-SPECIFIC DEMETHYLASE"/>
    <property type="match status" value="1"/>
</dbReference>
<evidence type="ECO:0000313" key="18">
    <source>
        <dbReference type="Proteomes" id="UP001166674"/>
    </source>
</evidence>
<evidence type="ECO:0000256" key="4">
    <source>
        <dbReference type="ARBA" id="ARBA00022782"/>
    </source>
</evidence>
<proteinExistence type="predicted"/>
<dbReference type="GO" id="GO:0006338">
    <property type="term" value="P:chromatin remodeling"/>
    <property type="evidence" value="ECO:0007669"/>
    <property type="project" value="TreeGrafter"/>
</dbReference>
<feature type="domain" description="JmjN" evidence="15">
    <location>
        <begin position="538"/>
        <end position="579"/>
    </location>
</feature>
<dbReference type="PROSITE" id="PS51011">
    <property type="entry name" value="ARID"/>
    <property type="match status" value="1"/>
</dbReference>
<feature type="compositionally biased region" description="Low complexity" evidence="13">
    <location>
        <begin position="443"/>
        <end position="460"/>
    </location>
</feature>
<evidence type="ECO:0000259" key="15">
    <source>
        <dbReference type="PROSITE" id="PS51183"/>
    </source>
</evidence>
<comment type="subcellular location">
    <subcellularLocation>
        <location evidence="1">Nucleus</location>
    </subcellularLocation>
</comment>
<dbReference type="GO" id="GO:0048731">
    <property type="term" value="P:system development"/>
    <property type="evidence" value="ECO:0007669"/>
    <property type="project" value="UniProtKB-ARBA"/>
</dbReference>
<dbReference type="GO" id="GO:0000785">
    <property type="term" value="C:chromatin"/>
    <property type="evidence" value="ECO:0007669"/>
    <property type="project" value="TreeGrafter"/>
</dbReference>
<keyword evidence="6" id="KW-0805">Transcription regulation</keyword>
<feature type="non-terminal residue" evidence="17">
    <location>
        <position position="1"/>
    </location>
</feature>
<comment type="function">
    <text evidence="9">Regulator of histone methyltransferase complexes that plays an essential role in embryonic development, including heart and liver development, neural tube fusion process and hematopoiesis. Acts as an accessory subunit for the core PRC2 (Polycomb repressive complex 2) complex, which mediates histone H3K27 (H3K27me3) trimethylation on chromatin. Binds DNA and mediates the recruitment of the PRC2 complex to target genes in embryonic stem cells, thereby playing a key role in stem cell differentiation and normal embryonic development. In cardiac cells, it is required to repress expression of cyclin-D1 (CCND1) by activating methylation of 'Lys-9' of histone H3 (H3K9me) by the GLP1/EHMT1 and G9a/EHMT2 histone methyltransferases. Also acts as a transcriptional repressor of ANF via its interaction with GATA4 and NKX2-5. Participates in the negative regulation of cell proliferation signaling. Does not have histone demethylase activity.</text>
</comment>
<comment type="subunit">
    <text evidence="10">Associates with the PRC2 complex, which consists of the core components EED, EZH1 or EZH2, SUZ12, and RBBP4, and various combinations of accessory subunits including AEBP2, JARID2, PHF19, MTF2 and EPOP. Found in a monomeric PRC2.2 (class 2) complex consisting of at least SUZ12, RBBP4, AEBP2 and JARID2. Facilitates nucleosome binding of the PRC2 complex. Interacts with SUZ12 (via C2H2-type zinc finger domain); the interaction is direct; competes with EPOP for SUZ12 binding. Interacts with histone methyltransferases EHMT1/GLP1 and EHMT2/G9a. Interacts with GATA4 (via the N-terminal region). Interacts with NKX2-5 (via the C-terminal region). Interacts with RB1. Interacts with ZNF496. Interacts with ESRRB. Interacts with DDX18; this interaction inhibits the PRC2 complex.</text>
</comment>
<feature type="compositionally biased region" description="Low complexity" evidence="13">
    <location>
        <begin position="1434"/>
        <end position="1449"/>
    </location>
</feature>
<evidence type="ECO:0000259" key="16">
    <source>
        <dbReference type="PROSITE" id="PS51184"/>
    </source>
</evidence>
<feature type="compositionally biased region" description="Basic and acidic residues" evidence="13">
    <location>
        <begin position="215"/>
        <end position="248"/>
    </location>
</feature>
<dbReference type="Pfam" id="PF01388">
    <property type="entry name" value="ARID"/>
    <property type="match status" value="1"/>
</dbReference>
<dbReference type="PROSITE" id="PS51184">
    <property type="entry name" value="JMJC"/>
    <property type="match status" value="2"/>
</dbReference>
<feature type="compositionally biased region" description="Basic and acidic residues" evidence="13">
    <location>
        <begin position="402"/>
        <end position="429"/>
    </location>
</feature>
<evidence type="ECO:0000256" key="8">
    <source>
        <dbReference type="ARBA" id="ARBA00023242"/>
    </source>
</evidence>
<dbReference type="Pfam" id="PF02375">
    <property type="entry name" value="JmjN"/>
    <property type="match status" value="1"/>
</dbReference>
<dbReference type="SMART" id="SM01014">
    <property type="entry name" value="ARID"/>
    <property type="match status" value="1"/>
</dbReference>
<name>A0AA41NGZ7_SCICA</name>
<feature type="compositionally biased region" description="Polar residues" evidence="13">
    <location>
        <begin position="353"/>
        <end position="368"/>
    </location>
</feature>
<evidence type="ECO:0000313" key="17">
    <source>
        <dbReference type="EMBL" id="MBZ3889674.1"/>
    </source>
</evidence>
<evidence type="ECO:0000259" key="14">
    <source>
        <dbReference type="PROSITE" id="PS51011"/>
    </source>
</evidence>
<dbReference type="InterPro" id="IPR036431">
    <property type="entry name" value="ARID_dom_sf"/>
</dbReference>
<dbReference type="GO" id="GO:0030154">
    <property type="term" value="P:cell differentiation"/>
    <property type="evidence" value="ECO:0007669"/>
    <property type="project" value="UniProtKB-KW"/>
</dbReference>
<organism evidence="17 18">
    <name type="scientific">Sciurus carolinensis</name>
    <name type="common">Eastern gray squirrel</name>
    <dbReference type="NCBI Taxonomy" id="30640"/>
    <lineage>
        <taxon>Eukaryota</taxon>
        <taxon>Metazoa</taxon>
        <taxon>Chordata</taxon>
        <taxon>Craniata</taxon>
        <taxon>Vertebrata</taxon>
        <taxon>Euteleostomi</taxon>
        <taxon>Mammalia</taxon>
        <taxon>Eutheria</taxon>
        <taxon>Euarchontoglires</taxon>
        <taxon>Glires</taxon>
        <taxon>Rodentia</taxon>
        <taxon>Sciuromorpha</taxon>
        <taxon>Sciuridae</taxon>
        <taxon>Sciurinae</taxon>
        <taxon>Sciurini</taxon>
        <taxon>Sciurus</taxon>
    </lineage>
</organism>
<dbReference type="InterPro" id="IPR003347">
    <property type="entry name" value="JmjC_dom"/>
</dbReference>
<keyword evidence="7" id="KW-0804">Transcription</keyword>
<dbReference type="GO" id="GO:0005654">
    <property type="term" value="C:nucleoplasm"/>
    <property type="evidence" value="ECO:0007669"/>
    <property type="project" value="UniProtKB-ARBA"/>
</dbReference>
<feature type="compositionally biased region" description="Low complexity" evidence="13">
    <location>
        <begin position="249"/>
        <end position="269"/>
    </location>
</feature>
<feature type="compositionally biased region" description="Polar residues" evidence="13">
    <location>
        <begin position="101"/>
        <end position="112"/>
    </location>
</feature>
<comment type="caution">
    <text evidence="17">The sequence shown here is derived from an EMBL/GenBank/DDBJ whole genome shotgun (WGS) entry which is preliminary data.</text>
</comment>
<evidence type="ECO:0000256" key="2">
    <source>
        <dbReference type="ARBA" id="ARBA00022473"/>
    </source>
</evidence>
<dbReference type="SMART" id="SM00545">
    <property type="entry name" value="JmjN"/>
    <property type="match status" value="1"/>
</dbReference>
<evidence type="ECO:0000256" key="10">
    <source>
        <dbReference type="ARBA" id="ARBA00064850"/>
    </source>
</evidence>
<feature type="region of interest" description="Disordered" evidence="13">
    <location>
        <begin position="27"/>
        <end position="134"/>
    </location>
</feature>
<accession>A0AA41NGZ7</accession>
<dbReference type="SMART" id="SM00558">
    <property type="entry name" value="JmjC"/>
    <property type="match status" value="2"/>
</dbReference>
<evidence type="ECO:0000256" key="11">
    <source>
        <dbReference type="ARBA" id="ARBA00070290"/>
    </source>
</evidence>
<dbReference type="CDD" id="cd16870">
    <property type="entry name" value="ARID_JARD2"/>
    <property type="match status" value="1"/>
</dbReference>
<dbReference type="GO" id="GO:0003677">
    <property type="term" value="F:DNA binding"/>
    <property type="evidence" value="ECO:0007669"/>
    <property type="project" value="InterPro"/>
</dbReference>
<dbReference type="FunFam" id="2.60.120.650:FF:000007">
    <property type="entry name" value="Jumonji, AT rich interactive domain 2"/>
    <property type="match status" value="1"/>
</dbReference>
<evidence type="ECO:0000256" key="7">
    <source>
        <dbReference type="ARBA" id="ARBA00023163"/>
    </source>
</evidence>
<feature type="region of interest" description="Disordered" evidence="13">
    <location>
        <begin position="153"/>
        <end position="318"/>
    </location>
</feature>
<dbReference type="GO" id="GO:0010468">
    <property type="term" value="P:regulation of gene expression"/>
    <property type="evidence" value="ECO:0007669"/>
    <property type="project" value="TreeGrafter"/>
</dbReference>
<keyword evidence="2" id="KW-0217">Developmental protein</keyword>
<dbReference type="Pfam" id="PF02928">
    <property type="entry name" value="zf-C5HC2"/>
    <property type="match status" value="1"/>
</dbReference>
<evidence type="ECO:0000256" key="12">
    <source>
        <dbReference type="ARBA" id="ARBA00080607"/>
    </source>
</evidence>
<dbReference type="EMBL" id="JAATJV010433351">
    <property type="protein sequence ID" value="MBZ3889674.1"/>
    <property type="molecule type" value="Genomic_DNA"/>
</dbReference>
<feature type="compositionally biased region" description="Low complexity" evidence="13">
    <location>
        <begin position="70"/>
        <end position="82"/>
    </location>
</feature>
<dbReference type="InterPro" id="IPR004198">
    <property type="entry name" value="Znf_C5HC2"/>
</dbReference>
<evidence type="ECO:0000256" key="1">
    <source>
        <dbReference type="ARBA" id="ARBA00004123"/>
    </source>
</evidence>
<dbReference type="PANTHER" id="PTHR10694:SF113">
    <property type="entry name" value="PROTEIN JUMONJI"/>
    <property type="match status" value="1"/>
</dbReference>
<evidence type="ECO:0000256" key="9">
    <source>
        <dbReference type="ARBA" id="ARBA00058553"/>
    </source>
</evidence>
<dbReference type="InterPro" id="IPR001606">
    <property type="entry name" value="ARID_dom"/>
</dbReference>
<feature type="domain" description="JmjC" evidence="16">
    <location>
        <begin position="865"/>
        <end position="1029"/>
    </location>
</feature>
<keyword evidence="5" id="KW-0156">Chromatin regulator</keyword>
<sequence length="1449" mass="160692">DSDGIPWSEERVVRKVLYLSLKEFKNAQKRQHGEGIAGSLKPVNGLLGNDQSKGLGPASEQSENEKDDASQVSSTSNDVSSSDFEEGPSRKRPRLQAQRKFAQSQPNSPSTTPVKVVEPLLPPPATQISDLSKRKPKTEDFLTFLCLRGSPALPNSMVYFGSSQDEEDVEEEDDETEDVKTATNNASSSCQSTPRKGKTHKHVHNGHVFNGSSRSTREKEPVPKHKSKEATPAKEKHSDHRADSRREPASTPQPVAAPSAASSAKGLAANHHHPPPHRSAQDLRKQVSKVNGVTRMSSLGAGATSAKKIREVRPSPSKTVKYTATVTKGTVTYTKAKRELVKETKPNHHKPSSAVNHTISGKTESSNAKTRKQVLSLGGASRSAGPAVNGLKVSGRLNPKSCTKEVGGRQLREGLRNSKRRLEEAHQAEKPQSPPKKMKGAGSSAEAPSRKAAAASAEKPLLNGHVKKDVPERSSERSRPKRATAGKSTPGRQAHGKAEAASCENRSTSQPESLHKPHDPAGKPERGGRSGWAAMDEIPVLRPSAKEFHDPLIYIESVRARVGKYGMCRVIPPPDWRPECKLNEEMRFVTQIQHIHKLGRRWGPNVQRLACIKKHLRSQGITMDELPLIGGCELDLACFFRLINEMGGMQQVTDLKKWNKLADMLRIPRTAQDRLAKLQEAYCQYLLSYDSLSPEEHRRLEKEVLMEKEILEKRKGPLEGHTESDHHKFHPLPRFEPKNGLVHGVAPRNGFRSKLKEVGQAPLKTGRRRLFAQEREAAKEEEEDKGVLSDFHKCIYKGRSVSLTTFYRTARNIMNMCFSKEPAPAEIEQEYWRLVEEKDCHVAVHCGKVDTNTHGSGFPVGKSEPFSRHGWNLTVLPNNTGSILRHLGAVPGVTIPWLNIGMVFSTSCWSRDQNHLPYIDYLHTGADCIWYCIPAEEESKLEDVVHTLLQANGTPGLQMLESNVMISPEVLCREGIKVHRTVQQSGQFVVCFPGSFVSKVCCGYSVSETVHFATTQWTSTGFETAKEMKRRHIAKPFSMEKLLYQIAQAEAKKENGPTLSTISALLDELRDTELRQRRQLFEAGLHSSARYGSHDGGSAVADGKKKPRKWLQLETSERRCQICQHLCYLSMPLSCCPPCGLVVLAVGTVYAGYCIPAEEESKLEDVVHTLLQANGTPGLQMLESNVMISPEVLCREGIKVHRTVQQSGQFVVCFPGSFVSKVCCGYSVSETVHFATTQWTSTGFETAKEMKRRHIAKPFSMEKLLYQIAQAEAKKENGPTLSTISALLDELRDTELRQRRQLFEAGLHSSARYGSHDGGSAVADGKKKPRKWLQLETSERRCQICQHLCYLSMVVQENENVVFCLECALRHVEKQKSCRGLKLMYRYDEEQIISLVNQICGKVSSKNGTIENCLSKPTPKRGPRKRATVDVPPSRLASSGSPKSASSSS</sequence>
<evidence type="ECO:0000256" key="5">
    <source>
        <dbReference type="ARBA" id="ARBA00022853"/>
    </source>
</evidence>
<feature type="compositionally biased region" description="Basic and acidic residues" evidence="13">
    <location>
        <begin position="466"/>
        <end position="478"/>
    </location>
</feature>
<feature type="compositionally biased region" description="Polar residues" evidence="13">
    <location>
        <begin position="181"/>
        <end position="194"/>
    </location>
</feature>
<keyword evidence="3" id="KW-0678">Repressor</keyword>
<evidence type="ECO:0000256" key="3">
    <source>
        <dbReference type="ARBA" id="ARBA00022491"/>
    </source>
</evidence>
<dbReference type="Gene3D" id="1.10.150.60">
    <property type="entry name" value="ARID DNA-binding domain"/>
    <property type="match status" value="1"/>
</dbReference>
<feature type="region of interest" description="Disordered" evidence="13">
    <location>
        <begin position="339"/>
        <end position="531"/>
    </location>
</feature>
<reference evidence="17" key="1">
    <citation type="submission" date="2020-03" db="EMBL/GenBank/DDBJ databases">
        <title>Studies in the Genomics of Life Span.</title>
        <authorList>
            <person name="Glass D."/>
        </authorList>
    </citation>
    <scope>NUCLEOTIDE SEQUENCE</scope>
    <source>
        <strain evidence="17">SUZIE</strain>
        <tissue evidence="17">Muscle</tissue>
    </source>
</reference>
<feature type="compositionally biased region" description="Basic and acidic residues" evidence="13">
    <location>
        <begin position="513"/>
        <end position="528"/>
    </location>
</feature>
<evidence type="ECO:0000256" key="6">
    <source>
        <dbReference type="ARBA" id="ARBA00023015"/>
    </source>
</evidence>
<keyword evidence="8" id="KW-0539">Nucleus</keyword>
<feature type="compositionally biased region" description="Polar residues" evidence="13">
    <location>
        <begin position="288"/>
        <end position="297"/>
    </location>
</feature>
<dbReference type="SUPFAM" id="SSF46774">
    <property type="entry name" value="ARID-like"/>
    <property type="match status" value="1"/>
</dbReference>
<dbReference type="PROSITE" id="PS51183">
    <property type="entry name" value="JMJN"/>
    <property type="match status" value="1"/>
</dbReference>
<dbReference type="Gene3D" id="2.60.120.650">
    <property type="entry name" value="Cupin"/>
    <property type="match status" value="2"/>
</dbReference>
<feature type="compositionally biased region" description="Basic residues" evidence="13">
    <location>
        <begin position="195"/>
        <end position="205"/>
    </location>
</feature>
<evidence type="ECO:0000256" key="13">
    <source>
        <dbReference type="SAM" id="MobiDB-lite"/>
    </source>
</evidence>
<feature type="compositionally biased region" description="Acidic residues" evidence="13">
    <location>
        <begin position="164"/>
        <end position="177"/>
    </location>
</feature>
<gene>
    <name evidence="17" type="ORF">SUZIE_204140</name>
</gene>
<protein>
    <recommendedName>
        <fullName evidence="11">Protein Jumonji</fullName>
    </recommendedName>
    <alternativeName>
        <fullName evidence="12">Jumonji/ARID domain-containing protein 2</fullName>
    </alternativeName>
</protein>
<feature type="region of interest" description="Disordered" evidence="13">
    <location>
        <begin position="1411"/>
        <end position="1449"/>
    </location>
</feature>
<dbReference type="Proteomes" id="UP001166674">
    <property type="component" value="Unassembled WGS sequence"/>
</dbReference>
<keyword evidence="18" id="KW-1185">Reference proteome</keyword>
<dbReference type="SUPFAM" id="SSF51197">
    <property type="entry name" value="Clavaminate synthase-like"/>
    <property type="match status" value="1"/>
</dbReference>
<dbReference type="Pfam" id="PF02373">
    <property type="entry name" value="JmjC"/>
    <property type="match status" value="2"/>
</dbReference>
<dbReference type="SMART" id="SM00501">
    <property type="entry name" value="BRIGHT"/>
    <property type="match status" value="1"/>
</dbReference>
<feature type="domain" description="ARID" evidence="14">
    <location>
        <begin position="602"/>
        <end position="694"/>
    </location>
</feature>
<dbReference type="InterPro" id="IPR003349">
    <property type="entry name" value="JmjN"/>
</dbReference>
<dbReference type="FunFam" id="1.10.150.60:FF:000005">
    <property type="entry name" value="Jumonji, AT-rich interactive domain 2a"/>
    <property type="match status" value="1"/>
</dbReference>